<dbReference type="EC" id="2.4.99.28" evidence="19"/>
<keyword evidence="9" id="KW-0573">Peptidoglycan synthesis</keyword>
<dbReference type="InterPro" id="IPR018365">
    <property type="entry name" value="Cell_cycle_FtsW-rel_CS"/>
</dbReference>
<evidence type="ECO:0000256" key="20">
    <source>
        <dbReference type="ARBA" id="ARBA00049902"/>
    </source>
</evidence>
<comment type="catalytic activity">
    <reaction evidence="20">
        <text>[GlcNAc-(1-&gt;4)-Mur2Ac(oyl-L-Ala-gamma-D-Glu-L-Lys-D-Ala-D-Ala)](n)-di-trans,octa-cis-undecaprenyl diphosphate + beta-D-GlcNAc-(1-&gt;4)-Mur2Ac(oyl-L-Ala-gamma-D-Glu-L-Lys-D-Ala-D-Ala)-di-trans,octa-cis-undecaprenyl diphosphate = [GlcNAc-(1-&gt;4)-Mur2Ac(oyl-L-Ala-gamma-D-Glu-L-Lys-D-Ala-D-Ala)](n+1)-di-trans,octa-cis-undecaprenyl diphosphate + di-trans,octa-cis-undecaprenyl diphosphate + H(+)</text>
        <dbReference type="Rhea" id="RHEA:23708"/>
        <dbReference type="Rhea" id="RHEA-COMP:9602"/>
        <dbReference type="Rhea" id="RHEA-COMP:9603"/>
        <dbReference type="ChEBI" id="CHEBI:15378"/>
        <dbReference type="ChEBI" id="CHEBI:58405"/>
        <dbReference type="ChEBI" id="CHEBI:60033"/>
        <dbReference type="ChEBI" id="CHEBI:78435"/>
        <dbReference type="EC" id="2.4.99.28"/>
    </reaction>
</comment>
<evidence type="ECO:0000256" key="13">
    <source>
        <dbReference type="ARBA" id="ARBA00023316"/>
    </source>
</evidence>
<evidence type="ECO:0000256" key="10">
    <source>
        <dbReference type="ARBA" id="ARBA00022989"/>
    </source>
</evidence>
<feature type="transmembrane region" description="Helical" evidence="21">
    <location>
        <begin position="187"/>
        <end position="205"/>
    </location>
</feature>
<dbReference type="PROSITE" id="PS00428">
    <property type="entry name" value="FTSW_RODA_SPOVE"/>
    <property type="match status" value="1"/>
</dbReference>
<dbReference type="GO" id="GO:0009252">
    <property type="term" value="P:peptidoglycan biosynthetic process"/>
    <property type="evidence" value="ECO:0007669"/>
    <property type="project" value="UniProtKB-KW"/>
</dbReference>
<evidence type="ECO:0000256" key="16">
    <source>
        <dbReference type="ARBA" id="ARBA00038053"/>
    </source>
</evidence>
<feature type="transmembrane region" description="Helical" evidence="21">
    <location>
        <begin position="48"/>
        <end position="67"/>
    </location>
</feature>
<feature type="transmembrane region" description="Helical" evidence="21">
    <location>
        <begin position="304"/>
        <end position="326"/>
    </location>
</feature>
<dbReference type="PANTHER" id="PTHR30474:SF2">
    <property type="entry name" value="PEPTIDOGLYCAN GLYCOSYLTRANSFERASE FTSW-RELATED"/>
    <property type="match status" value="1"/>
</dbReference>
<keyword evidence="7 21" id="KW-0812">Transmembrane</keyword>
<evidence type="ECO:0000256" key="3">
    <source>
        <dbReference type="ARBA" id="ARBA00022475"/>
    </source>
</evidence>
<evidence type="ECO:0000256" key="4">
    <source>
        <dbReference type="ARBA" id="ARBA00022618"/>
    </source>
</evidence>
<reference evidence="23" key="1">
    <citation type="submission" date="2018-05" db="EMBL/GenBank/DDBJ databases">
        <authorList>
            <person name="Hao L."/>
        </authorList>
    </citation>
    <scope>NUCLEOTIDE SEQUENCE [LARGE SCALE GENOMIC DNA]</scope>
</reference>
<keyword evidence="10 21" id="KW-1133">Transmembrane helix</keyword>
<proteinExistence type="inferred from homology"/>
<keyword evidence="11 21" id="KW-0472">Membrane</keyword>
<evidence type="ECO:0000256" key="14">
    <source>
        <dbReference type="ARBA" id="ARBA00032370"/>
    </source>
</evidence>
<sequence length="377" mass="40230">MRHTTFAMGSLEGRIAVVLSFLLLAGFLFVSSASLPLSVRLTGDPWALLKRQIVGGVLGLVGLVVLWRLDYHVWEKVDDLLIGGVFVLLVLTLIPPLADGARWLRLGPFQFQPSEVGKVALILYVAGSLVRRGDRVKNYREGVLPYLFILGLFGLVLLLQPDSGMLLLYVVTVGFLLWVGGVPLRHLLLTLLGGLPVAGVVLFLARYRVERLVAFLHPEAYRDTYGYQTFQSLVAVGSGGLFGRGLGASRAKLFYLPAAHNDFLFAIVAEETGLVGALCVIGLLGALVVLGFRAARQAPDRLGALYAWGASFLLGFQALFNLAVAVGVMPVKGLTLPFLSYGGSSLMVSLILGGLILGVARAGRHSTVGVLVPGGKG</sequence>
<evidence type="ECO:0000256" key="15">
    <source>
        <dbReference type="ARBA" id="ARBA00033270"/>
    </source>
</evidence>
<dbReference type="GO" id="GO:0008360">
    <property type="term" value="P:regulation of cell shape"/>
    <property type="evidence" value="ECO:0007669"/>
    <property type="project" value="UniProtKB-KW"/>
</dbReference>
<dbReference type="GO" id="GO:0005886">
    <property type="term" value="C:plasma membrane"/>
    <property type="evidence" value="ECO:0007669"/>
    <property type="project" value="UniProtKB-SubCell"/>
</dbReference>
<keyword evidence="12" id="KW-0131">Cell cycle</keyword>
<feature type="transmembrane region" description="Helical" evidence="21">
    <location>
        <begin position="79"/>
        <end position="98"/>
    </location>
</feature>
<gene>
    <name evidence="22" type="primary">ftsW</name>
    <name evidence="22" type="ORF">BARAN1_0273</name>
</gene>
<dbReference type="InterPro" id="IPR001182">
    <property type="entry name" value="FtsW/RodA"/>
</dbReference>
<keyword evidence="6 22" id="KW-0808">Transferase</keyword>
<accession>A0A2X3KUL0</accession>
<dbReference type="EMBL" id="LS483254">
    <property type="protein sequence ID" value="SQD92298.1"/>
    <property type="molecule type" value="Genomic_DNA"/>
</dbReference>
<dbReference type="GO" id="GO:0032153">
    <property type="term" value="C:cell division site"/>
    <property type="evidence" value="ECO:0007669"/>
    <property type="project" value="TreeGrafter"/>
</dbReference>
<dbReference type="InterPro" id="IPR013437">
    <property type="entry name" value="FtsW"/>
</dbReference>
<dbReference type="NCBIfam" id="TIGR02614">
    <property type="entry name" value="ftsW"/>
    <property type="match status" value="1"/>
</dbReference>
<evidence type="ECO:0000256" key="9">
    <source>
        <dbReference type="ARBA" id="ARBA00022984"/>
    </source>
</evidence>
<comment type="pathway">
    <text evidence="2">Cell wall biogenesis; peptidoglycan biosynthesis.</text>
</comment>
<dbReference type="GO" id="GO:0051301">
    <property type="term" value="P:cell division"/>
    <property type="evidence" value="ECO:0007669"/>
    <property type="project" value="UniProtKB-KW"/>
</dbReference>
<dbReference type="AlphaFoldDB" id="A0A2X3KUL0"/>
<evidence type="ECO:0000256" key="2">
    <source>
        <dbReference type="ARBA" id="ARBA00004752"/>
    </source>
</evidence>
<evidence type="ECO:0000256" key="19">
    <source>
        <dbReference type="ARBA" id="ARBA00044770"/>
    </source>
</evidence>
<comment type="subcellular location">
    <subcellularLocation>
        <location evidence="1">Cell membrane</location>
        <topology evidence="1">Multi-pass membrane protein</topology>
    </subcellularLocation>
</comment>
<dbReference type="GO" id="GO:0008955">
    <property type="term" value="F:peptidoglycan glycosyltransferase activity"/>
    <property type="evidence" value="ECO:0007669"/>
    <property type="project" value="UniProtKB-EC"/>
</dbReference>
<dbReference type="GO" id="GO:0071555">
    <property type="term" value="P:cell wall organization"/>
    <property type="evidence" value="ECO:0007669"/>
    <property type="project" value="UniProtKB-KW"/>
</dbReference>
<feature type="transmembrane region" description="Helical" evidence="21">
    <location>
        <begin position="166"/>
        <end position="181"/>
    </location>
</feature>
<evidence type="ECO:0000256" key="11">
    <source>
        <dbReference type="ARBA" id="ARBA00023136"/>
    </source>
</evidence>
<evidence type="ECO:0000256" key="12">
    <source>
        <dbReference type="ARBA" id="ARBA00023306"/>
    </source>
</evidence>
<keyword evidence="8" id="KW-0133">Cell shape</keyword>
<keyword evidence="4" id="KW-0132">Cell division</keyword>
<evidence type="ECO:0000256" key="6">
    <source>
        <dbReference type="ARBA" id="ARBA00022679"/>
    </source>
</evidence>
<name>A0A2X3KUL0_9BACT</name>
<organism evidence="22 23">
    <name type="scientific">Candidatus Bipolaricaulis anaerobius</name>
    <dbReference type="NCBI Taxonomy" id="2026885"/>
    <lineage>
        <taxon>Bacteria</taxon>
        <taxon>Candidatus Bipolaricaulota</taxon>
        <taxon>Candidatus Bipolaricaulia</taxon>
        <taxon>Candidatus Bipolaricaulales</taxon>
        <taxon>Candidatus Bipolaricaulaceae</taxon>
        <taxon>Candidatus Bipolaricaulis</taxon>
    </lineage>
</organism>
<evidence type="ECO:0000256" key="21">
    <source>
        <dbReference type="SAM" id="Phobius"/>
    </source>
</evidence>
<protein>
    <recommendedName>
        <fullName evidence="17">Probable peptidoglycan glycosyltransferase FtsW</fullName>
        <ecNumber evidence="19">2.4.99.28</ecNumber>
    </recommendedName>
    <alternativeName>
        <fullName evidence="18">Cell division protein FtsW</fullName>
    </alternativeName>
    <alternativeName>
        <fullName evidence="15">Cell wall polymerase</fullName>
    </alternativeName>
    <alternativeName>
        <fullName evidence="14">Peptidoglycan polymerase</fullName>
    </alternativeName>
</protein>
<comment type="similarity">
    <text evidence="16">Belongs to the SEDS family. FtsW subfamily.</text>
</comment>
<evidence type="ECO:0000313" key="23">
    <source>
        <dbReference type="Proteomes" id="UP000249818"/>
    </source>
</evidence>
<evidence type="ECO:0000256" key="8">
    <source>
        <dbReference type="ARBA" id="ARBA00022960"/>
    </source>
</evidence>
<evidence type="ECO:0000256" key="7">
    <source>
        <dbReference type="ARBA" id="ARBA00022692"/>
    </source>
</evidence>
<keyword evidence="3" id="KW-1003">Cell membrane</keyword>
<dbReference type="KEGG" id="bana:BARAN1_0273"/>
<evidence type="ECO:0000256" key="1">
    <source>
        <dbReference type="ARBA" id="ARBA00004651"/>
    </source>
</evidence>
<keyword evidence="13" id="KW-0961">Cell wall biogenesis/degradation</keyword>
<feature type="transmembrane region" description="Helical" evidence="21">
    <location>
        <begin position="143"/>
        <end position="159"/>
    </location>
</feature>
<dbReference type="GO" id="GO:0015648">
    <property type="term" value="F:lipid-linked peptidoglycan transporter activity"/>
    <property type="evidence" value="ECO:0007669"/>
    <property type="project" value="TreeGrafter"/>
</dbReference>
<evidence type="ECO:0000256" key="18">
    <source>
        <dbReference type="ARBA" id="ARBA00041418"/>
    </source>
</evidence>
<evidence type="ECO:0000313" key="22">
    <source>
        <dbReference type="EMBL" id="SQD92298.1"/>
    </source>
</evidence>
<feature type="transmembrane region" description="Helical" evidence="21">
    <location>
        <begin position="338"/>
        <end position="360"/>
    </location>
</feature>
<evidence type="ECO:0000256" key="5">
    <source>
        <dbReference type="ARBA" id="ARBA00022676"/>
    </source>
</evidence>
<evidence type="ECO:0000256" key="17">
    <source>
        <dbReference type="ARBA" id="ARBA00041185"/>
    </source>
</evidence>
<dbReference type="Proteomes" id="UP000249818">
    <property type="component" value="Chromosome BARAN1"/>
</dbReference>
<keyword evidence="23" id="KW-1185">Reference proteome</keyword>
<keyword evidence="5 22" id="KW-0328">Glycosyltransferase</keyword>
<feature type="transmembrane region" description="Helical" evidence="21">
    <location>
        <begin position="263"/>
        <end position="292"/>
    </location>
</feature>
<dbReference type="Pfam" id="PF01098">
    <property type="entry name" value="FTSW_RODA_SPOVE"/>
    <property type="match status" value="1"/>
</dbReference>
<dbReference type="PANTHER" id="PTHR30474">
    <property type="entry name" value="CELL CYCLE PROTEIN"/>
    <property type="match status" value="1"/>
</dbReference>